<evidence type="ECO:0008006" key="4">
    <source>
        <dbReference type="Google" id="ProtNLM"/>
    </source>
</evidence>
<gene>
    <name evidence="2" type="ORF">LWF01_03080</name>
</gene>
<feature type="transmembrane region" description="Helical" evidence="1">
    <location>
        <begin position="139"/>
        <end position="160"/>
    </location>
</feature>
<keyword evidence="1" id="KW-0812">Transmembrane</keyword>
<feature type="transmembrane region" description="Helical" evidence="1">
    <location>
        <begin position="76"/>
        <end position="99"/>
    </location>
</feature>
<dbReference type="Proteomes" id="UP001209083">
    <property type="component" value="Chromosome"/>
</dbReference>
<evidence type="ECO:0000256" key="1">
    <source>
        <dbReference type="SAM" id="Phobius"/>
    </source>
</evidence>
<keyword evidence="3" id="KW-1185">Reference proteome</keyword>
<accession>A0ABY8QUS7</accession>
<keyword evidence="1" id="KW-1133">Transmembrane helix</keyword>
<organism evidence="2 3">
    <name type="scientific">Saxibacter everestensis</name>
    <dbReference type="NCBI Taxonomy" id="2909229"/>
    <lineage>
        <taxon>Bacteria</taxon>
        <taxon>Bacillati</taxon>
        <taxon>Actinomycetota</taxon>
        <taxon>Actinomycetes</taxon>
        <taxon>Micrococcales</taxon>
        <taxon>Brevibacteriaceae</taxon>
        <taxon>Saxibacter</taxon>
    </lineage>
</organism>
<name>A0ABY8QUS7_9MICO</name>
<evidence type="ECO:0000313" key="2">
    <source>
        <dbReference type="EMBL" id="WGW12772.1"/>
    </source>
</evidence>
<keyword evidence="1" id="KW-0472">Membrane</keyword>
<evidence type="ECO:0000313" key="3">
    <source>
        <dbReference type="Proteomes" id="UP001209083"/>
    </source>
</evidence>
<dbReference type="RefSeq" id="WP_349639577.1">
    <property type="nucleotide sequence ID" value="NZ_CP090958.1"/>
</dbReference>
<feature type="transmembrane region" description="Helical" evidence="1">
    <location>
        <begin position="20"/>
        <end position="41"/>
    </location>
</feature>
<dbReference type="EMBL" id="CP090958">
    <property type="protein sequence ID" value="WGW12772.1"/>
    <property type="molecule type" value="Genomic_DNA"/>
</dbReference>
<protein>
    <recommendedName>
        <fullName evidence="4">DUF998 domain-containing protein</fullName>
    </recommendedName>
</protein>
<reference evidence="2 3" key="1">
    <citation type="submission" date="2023-05" db="EMBL/GenBank/DDBJ databases">
        <title>Lithophilousrod everest ZFBP1038 complete genpme.</title>
        <authorList>
            <person name="Tian M."/>
        </authorList>
    </citation>
    <scope>NUCLEOTIDE SEQUENCE [LARGE SCALE GENOMIC DNA]</scope>
    <source>
        <strain evidence="2 3">ZFBP1038</strain>
    </source>
</reference>
<feature type="transmembrane region" description="Helical" evidence="1">
    <location>
        <begin position="111"/>
        <end position="133"/>
    </location>
</feature>
<proteinExistence type="predicted"/>
<sequence length="172" mass="18519">MQQLDHGLLADRIERIEAVLIRSLAFAAGLGIGLGLLLPYLTWSVDQKDVTSNIVATGFLGVTYRTEDGDIDGPSLFIGIAFIGLSLVGVLALCVLVRVAARTGSMSFTRWANAIAALLLIGVVGAWLFAGVARRDSSFALHSGIFFLTGGAMLFAFVIFTDTARRWWVLDR</sequence>